<evidence type="ECO:0000256" key="1">
    <source>
        <dbReference type="SAM" id="SignalP"/>
    </source>
</evidence>
<dbReference type="EMBL" id="GGFK01014058">
    <property type="protein sequence ID" value="MBW47379.1"/>
    <property type="molecule type" value="Transcribed_RNA"/>
</dbReference>
<dbReference type="AlphaFoldDB" id="A0A2M4B2U6"/>
<feature type="signal peptide" evidence="1">
    <location>
        <begin position="1"/>
        <end position="19"/>
    </location>
</feature>
<keyword evidence="1" id="KW-0732">Signal</keyword>
<accession>A0A2M4B2U6</accession>
<protein>
    <submittedName>
        <fullName evidence="2">Putative secreted protein</fullName>
    </submittedName>
</protein>
<sequence>MRWWRLRILVGLAFVPADCRSEALIRVGERVYIIICMDLPPFLSVSHPSVNPFSKTFFFGLLPNSACAKVFGAF</sequence>
<feature type="chain" id="PRO_5014837534" evidence="1">
    <location>
        <begin position="20"/>
        <end position="74"/>
    </location>
</feature>
<evidence type="ECO:0000313" key="2">
    <source>
        <dbReference type="EMBL" id="MBW47379.1"/>
    </source>
</evidence>
<name>A0A2M4B2U6_9DIPT</name>
<reference evidence="2" key="1">
    <citation type="submission" date="2018-01" db="EMBL/GenBank/DDBJ databases">
        <title>An insight into the sialome of Amazonian anophelines.</title>
        <authorList>
            <person name="Ribeiro J.M."/>
            <person name="Scarpassa V."/>
            <person name="Calvo E."/>
        </authorList>
    </citation>
    <scope>NUCLEOTIDE SEQUENCE</scope>
    <source>
        <tissue evidence="2">Salivary glands</tissue>
    </source>
</reference>
<proteinExistence type="predicted"/>
<organism evidence="2">
    <name type="scientific">Anopheles triannulatus</name>
    <dbReference type="NCBI Taxonomy" id="58253"/>
    <lineage>
        <taxon>Eukaryota</taxon>
        <taxon>Metazoa</taxon>
        <taxon>Ecdysozoa</taxon>
        <taxon>Arthropoda</taxon>
        <taxon>Hexapoda</taxon>
        <taxon>Insecta</taxon>
        <taxon>Pterygota</taxon>
        <taxon>Neoptera</taxon>
        <taxon>Endopterygota</taxon>
        <taxon>Diptera</taxon>
        <taxon>Nematocera</taxon>
        <taxon>Culicoidea</taxon>
        <taxon>Culicidae</taxon>
        <taxon>Anophelinae</taxon>
        <taxon>Anopheles</taxon>
    </lineage>
</organism>